<keyword evidence="4" id="KW-0679">Respiratory chain</keyword>
<comment type="similarity">
    <text evidence="2">Belongs to the complex I LYR family.</text>
</comment>
<evidence type="ECO:0000256" key="7">
    <source>
        <dbReference type="ARBA" id="ARBA00023128"/>
    </source>
</evidence>
<dbReference type="HOGENOM" id="CLU_111660_0_1_1"/>
<dbReference type="GO" id="GO:0006979">
    <property type="term" value="P:response to oxidative stress"/>
    <property type="evidence" value="ECO:0007669"/>
    <property type="project" value="TreeGrafter"/>
</dbReference>
<dbReference type="InterPro" id="IPR016488">
    <property type="entry name" value="NADH_Ub_cplx-1_asu_su-6"/>
</dbReference>
<gene>
    <name evidence="9" type="ORF">FOC4_g10011442</name>
</gene>
<comment type="subcellular location">
    <subcellularLocation>
        <location evidence="1">Mitochondrion inner membrane</location>
        <topology evidence="1">Peripheral membrane protein</topology>
        <orientation evidence="1">Matrix side</orientation>
    </subcellularLocation>
</comment>
<dbReference type="OrthoDB" id="14535at2759"/>
<evidence type="ECO:0000256" key="4">
    <source>
        <dbReference type="ARBA" id="ARBA00022660"/>
    </source>
</evidence>
<accession>N1RIV8</accession>
<dbReference type="Pfam" id="PF13233">
    <property type="entry name" value="Complex1_LYR_2"/>
    <property type="match status" value="1"/>
</dbReference>
<evidence type="ECO:0000256" key="8">
    <source>
        <dbReference type="ARBA" id="ARBA00023136"/>
    </source>
</evidence>
<keyword evidence="6" id="KW-0249">Electron transport</keyword>
<evidence type="ECO:0000256" key="3">
    <source>
        <dbReference type="ARBA" id="ARBA00022448"/>
    </source>
</evidence>
<proteinExistence type="inferred from homology"/>
<dbReference type="CDD" id="cd20266">
    <property type="entry name" value="Complex1_LYR_NDUFA6_LYRM6"/>
    <property type="match status" value="1"/>
</dbReference>
<evidence type="ECO:0000256" key="1">
    <source>
        <dbReference type="ARBA" id="ARBA00004443"/>
    </source>
</evidence>
<dbReference type="PANTHER" id="PTHR12964">
    <property type="entry name" value="NADH-UBIQUINONE OXIDOREDUCTASE B14 SUBUNIT"/>
    <property type="match status" value="1"/>
</dbReference>
<evidence type="ECO:0000256" key="6">
    <source>
        <dbReference type="ARBA" id="ARBA00022982"/>
    </source>
</evidence>
<dbReference type="AlphaFoldDB" id="N1RIV8"/>
<keyword evidence="5" id="KW-0999">Mitochondrion inner membrane</keyword>
<keyword evidence="7" id="KW-0496">Mitochondrion</keyword>
<keyword evidence="3" id="KW-0813">Transport</keyword>
<dbReference type="GO" id="GO:0045271">
    <property type="term" value="C:respiratory chain complex I"/>
    <property type="evidence" value="ECO:0007669"/>
    <property type="project" value="InterPro"/>
</dbReference>
<keyword evidence="9" id="KW-0830">Ubiquinone</keyword>
<reference evidence="10" key="2">
    <citation type="journal article" date="2014" name="PLoS ONE">
        <title>Genome and Transcriptome Analysis of the Fungal Pathogen Fusarium oxysporum f. sp. cubense Causing Banana Vascular Wilt Disease.</title>
        <authorList>
            <person name="Guo L."/>
            <person name="Han L."/>
            <person name="Yang L."/>
            <person name="Zeng H."/>
            <person name="Fan D."/>
            <person name="Zhu Y."/>
            <person name="Feng Y."/>
            <person name="Wang G."/>
            <person name="Peng C."/>
            <person name="Jiang X."/>
            <person name="Zhou D."/>
            <person name="Ni P."/>
            <person name="Liang C."/>
            <person name="Liu L."/>
            <person name="Wang J."/>
            <person name="Mao C."/>
            <person name="Fang X."/>
            <person name="Peng M."/>
            <person name="Huang J."/>
        </authorList>
    </citation>
    <scope>NUCLEOTIDE SEQUENCE [LARGE SCALE GENOMIC DNA]</scope>
    <source>
        <strain evidence="10">race 4</strain>
    </source>
</reference>
<sequence>MAITPTQFAKKTAQSANWSDAKRRVLSSYREWIRAAPEVQTMYNMPMPVSAIRTRMRQEFERQRFVNKLSVVDVLLFKSHAEYQETMNFWKQTNHIMAYFKEENFRGDKRLPSSFMTGFLEVSIELHGALLRMRLTGCIGSQLATRGCVYISLKGIPQNASISIMIHVNANTFKS</sequence>
<protein>
    <submittedName>
        <fullName evidence="9">NADH-ubiquinone oxidoreductase 14.8 kDa subunit</fullName>
    </submittedName>
</protein>
<organism evidence="9 10">
    <name type="scientific">Fusarium oxysporum f. sp. cubense (strain race 4)</name>
    <name type="common">Panama disease fungus</name>
    <dbReference type="NCBI Taxonomy" id="2502994"/>
    <lineage>
        <taxon>Eukaryota</taxon>
        <taxon>Fungi</taxon>
        <taxon>Dikarya</taxon>
        <taxon>Ascomycota</taxon>
        <taxon>Pezizomycotina</taxon>
        <taxon>Sordariomycetes</taxon>
        <taxon>Hypocreomycetidae</taxon>
        <taxon>Hypocreales</taxon>
        <taxon>Nectriaceae</taxon>
        <taxon>Fusarium</taxon>
        <taxon>Fusarium oxysporum species complex</taxon>
    </lineage>
</organism>
<evidence type="ECO:0000256" key="5">
    <source>
        <dbReference type="ARBA" id="ARBA00022792"/>
    </source>
</evidence>
<keyword evidence="8" id="KW-0472">Membrane</keyword>
<evidence type="ECO:0000256" key="2">
    <source>
        <dbReference type="ARBA" id="ARBA00009508"/>
    </source>
</evidence>
<dbReference type="EMBL" id="KB726990">
    <property type="protein sequence ID" value="EMT65456.1"/>
    <property type="molecule type" value="Genomic_DNA"/>
</dbReference>
<dbReference type="PANTHER" id="PTHR12964:SF0">
    <property type="entry name" value="NADH DEHYDROGENASE [UBIQUINONE] 1 ALPHA SUBCOMPLEX SUBUNIT 6"/>
    <property type="match status" value="1"/>
</dbReference>
<dbReference type="STRING" id="1229665.N1RIV8"/>
<dbReference type="Proteomes" id="UP000016929">
    <property type="component" value="Unassembled WGS sequence"/>
</dbReference>
<dbReference type="InterPro" id="IPR045299">
    <property type="entry name" value="Complex1_LYR_NDUFA6_LYRM6"/>
</dbReference>
<reference evidence="10" key="1">
    <citation type="submission" date="2012-09" db="EMBL/GenBank/DDBJ databases">
        <title>Genome sequencing and comparative transcriptomics of race 1 and race 4 of banana pathogen: Fusarium oxysporum f. sp. cubense.</title>
        <authorList>
            <person name="Fang X."/>
            <person name="Huang J."/>
        </authorList>
    </citation>
    <scope>NUCLEOTIDE SEQUENCE [LARGE SCALE GENOMIC DNA]</scope>
    <source>
        <strain evidence="10">race 4</strain>
    </source>
</reference>
<evidence type="ECO:0000313" key="10">
    <source>
        <dbReference type="Proteomes" id="UP000016929"/>
    </source>
</evidence>
<dbReference type="GO" id="GO:0005743">
    <property type="term" value="C:mitochondrial inner membrane"/>
    <property type="evidence" value="ECO:0007669"/>
    <property type="project" value="UniProtKB-SubCell"/>
</dbReference>
<name>N1RIV8_FUSC4</name>
<evidence type="ECO:0000313" key="9">
    <source>
        <dbReference type="EMBL" id="EMT65456.1"/>
    </source>
</evidence>
<keyword evidence="10" id="KW-1185">Reference proteome</keyword>